<keyword evidence="2" id="KW-0201">Cytochrome c-type biogenesis</keyword>
<proteinExistence type="predicted"/>
<dbReference type="PANTHER" id="PTHR42852:SF6">
    <property type="entry name" value="THIOL:DISULFIDE INTERCHANGE PROTEIN DSBE"/>
    <property type="match status" value="1"/>
</dbReference>
<dbReference type="AlphaFoldDB" id="A0A9X1TAE5"/>
<dbReference type="EMBL" id="JAJTTA010000002">
    <property type="protein sequence ID" value="MCF0040849.1"/>
    <property type="molecule type" value="Genomic_DNA"/>
</dbReference>
<keyword evidence="4" id="KW-0676">Redox-active center</keyword>
<dbReference type="CDD" id="cd02966">
    <property type="entry name" value="TlpA_like_family"/>
    <property type="match status" value="1"/>
</dbReference>
<keyword evidence="3" id="KW-1015">Disulfide bond</keyword>
<dbReference type="InterPro" id="IPR036249">
    <property type="entry name" value="Thioredoxin-like_sf"/>
</dbReference>
<dbReference type="InterPro" id="IPR000866">
    <property type="entry name" value="AhpC/TSA"/>
</dbReference>
<accession>A0A9X1TAE5</accession>
<dbReference type="Pfam" id="PF00578">
    <property type="entry name" value="AhpC-TSA"/>
    <property type="match status" value="1"/>
</dbReference>
<dbReference type="InterPro" id="IPR013766">
    <property type="entry name" value="Thioredoxin_domain"/>
</dbReference>
<dbReference type="InterPro" id="IPR050553">
    <property type="entry name" value="Thioredoxin_ResA/DsbE_sf"/>
</dbReference>
<dbReference type="RefSeq" id="WP_234613348.1">
    <property type="nucleotide sequence ID" value="NZ_CP098806.1"/>
</dbReference>
<evidence type="ECO:0000313" key="7">
    <source>
        <dbReference type="Proteomes" id="UP001139700"/>
    </source>
</evidence>
<name>A0A9X1TAE5_9BACT</name>
<evidence type="ECO:0000256" key="3">
    <source>
        <dbReference type="ARBA" id="ARBA00023157"/>
    </source>
</evidence>
<reference evidence="6" key="1">
    <citation type="submission" date="2021-12" db="EMBL/GenBank/DDBJ databases">
        <title>Novel species in genus Dyadobacter.</title>
        <authorList>
            <person name="Ma C."/>
        </authorList>
    </citation>
    <scope>NUCLEOTIDE SEQUENCE</scope>
    <source>
        <strain evidence="6">CY399</strain>
    </source>
</reference>
<dbReference type="SUPFAM" id="SSF52833">
    <property type="entry name" value="Thioredoxin-like"/>
    <property type="match status" value="1"/>
</dbReference>
<keyword evidence="7" id="KW-1185">Reference proteome</keyword>
<gene>
    <name evidence="6" type="ORF">LXM24_12190</name>
</gene>
<dbReference type="Gene3D" id="3.40.30.10">
    <property type="entry name" value="Glutaredoxin"/>
    <property type="match status" value="1"/>
</dbReference>
<feature type="domain" description="Thioredoxin" evidence="5">
    <location>
        <begin position="312"/>
        <end position="452"/>
    </location>
</feature>
<protein>
    <submittedName>
        <fullName evidence="6">TlpA family protein disulfide reductase</fullName>
    </submittedName>
</protein>
<dbReference type="GO" id="GO:0016491">
    <property type="term" value="F:oxidoreductase activity"/>
    <property type="evidence" value="ECO:0007669"/>
    <property type="project" value="InterPro"/>
</dbReference>
<evidence type="ECO:0000259" key="5">
    <source>
        <dbReference type="PROSITE" id="PS51352"/>
    </source>
</evidence>
<dbReference type="PANTHER" id="PTHR42852">
    <property type="entry name" value="THIOL:DISULFIDE INTERCHANGE PROTEIN DSBE"/>
    <property type="match status" value="1"/>
</dbReference>
<dbReference type="PROSITE" id="PS51352">
    <property type="entry name" value="THIOREDOXIN_2"/>
    <property type="match status" value="1"/>
</dbReference>
<evidence type="ECO:0000256" key="4">
    <source>
        <dbReference type="ARBA" id="ARBA00023284"/>
    </source>
</evidence>
<organism evidence="6 7">
    <name type="scientific">Dyadobacter fanqingshengii</name>
    <dbReference type="NCBI Taxonomy" id="2906443"/>
    <lineage>
        <taxon>Bacteria</taxon>
        <taxon>Pseudomonadati</taxon>
        <taxon>Bacteroidota</taxon>
        <taxon>Cytophagia</taxon>
        <taxon>Cytophagales</taxon>
        <taxon>Spirosomataceae</taxon>
        <taxon>Dyadobacter</taxon>
    </lineage>
</organism>
<comment type="subcellular location">
    <subcellularLocation>
        <location evidence="1">Cell envelope</location>
    </subcellularLocation>
</comment>
<dbReference type="Proteomes" id="UP001139700">
    <property type="component" value="Unassembled WGS sequence"/>
</dbReference>
<comment type="caution">
    <text evidence="6">The sequence shown here is derived from an EMBL/GenBank/DDBJ whole genome shotgun (WGS) entry which is preliminary data.</text>
</comment>
<dbReference type="GO" id="GO:0016209">
    <property type="term" value="F:antioxidant activity"/>
    <property type="evidence" value="ECO:0007669"/>
    <property type="project" value="InterPro"/>
</dbReference>
<dbReference type="GO" id="GO:0017004">
    <property type="term" value="P:cytochrome complex assembly"/>
    <property type="evidence" value="ECO:0007669"/>
    <property type="project" value="UniProtKB-KW"/>
</dbReference>
<evidence type="ECO:0000313" key="6">
    <source>
        <dbReference type="EMBL" id="MCF0040849.1"/>
    </source>
</evidence>
<sequence>MKNFIILISTLCVCMLSCTRESDEKDEQLIVLPVTYIEGFGAFPSSHSSAGAEYTLDEPGGQVWVKTYKPVCGIPKLWKNVTKCMVHTNLHQFVYQNFYEGNIDPDFYRSLQKDWKWKPDEKRLSKRPIRCYVYLIHGTDQSGKLSVMIDRNNNLDFSDEEPFYPEIASPSDTLRYYKNSYEIEYDKIQGGRVVTSHIPMVIKYLPHQPKRYQIAYAFPRYASAVIRIGNEEKTIAINIGFSDPSGYATSEVALMDSLRNERGFIYNKGIRIGEFLDFEIDGSKKSFQNLGYDEYDGVLRLKGEQVKNVYSTQVGYKLKPFTGRDFSDGSTVSLEDYRGKYLLIDFWATWCQPCVKELPELMSLYRKVNKDNIEFVGVVGEDTKEKLTKFLKKNPIDWPQIYSDSINKLIEIYNIDGYPSTFLIAPDGTILEKNLRGAKLQAKLSKLGFLKK</sequence>
<dbReference type="GO" id="GO:0030313">
    <property type="term" value="C:cell envelope"/>
    <property type="evidence" value="ECO:0007669"/>
    <property type="project" value="UniProtKB-SubCell"/>
</dbReference>
<evidence type="ECO:0000256" key="1">
    <source>
        <dbReference type="ARBA" id="ARBA00004196"/>
    </source>
</evidence>
<evidence type="ECO:0000256" key="2">
    <source>
        <dbReference type="ARBA" id="ARBA00022748"/>
    </source>
</evidence>